<evidence type="ECO:0000313" key="2">
    <source>
        <dbReference type="EMBL" id="MFC3702846.1"/>
    </source>
</evidence>
<feature type="transmembrane region" description="Helical" evidence="1">
    <location>
        <begin position="55"/>
        <end position="76"/>
    </location>
</feature>
<gene>
    <name evidence="2" type="ORF">ACFOND_14495</name>
</gene>
<accession>A0ABV7WUK1</accession>
<keyword evidence="1" id="KW-0472">Membrane</keyword>
<keyword evidence="1" id="KW-0812">Transmembrane</keyword>
<name>A0ABV7WUK1_9GAMM</name>
<protein>
    <submittedName>
        <fullName evidence="2">Uncharacterized protein</fullName>
    </submittedName>
</protein>
<keyword evidence="3" id="KW-1185">Reference proteome</keyword>
<proteinExistence type="predicted"/>
<dbReference type="Proteomes" id="UP001595710">
    <property type="component" value="Unassembled WGS sequence"/>
</dbReference>
<comment type="caution">
    <text evidence="2">The sequence shown here is derived from an EMBL/GenBank/DDBJ whole genome shotgun (WGS) entry which is preliminary data.</text>
</comment>
<evidence type="ECO:0000256" key="1">
    <source>
        <dbReference type="SAM" id="Phobius"/>
    </source>
</evidence>
<organism evidence="2 3">
    <name type="scientific">Reinekea marina</name>
    <dbReference type="NCBI Taxonomy" id="1310421"/>
    <lineage>
        <taxon>Bacteria</taxon>
        <taxon>Pseudomonadati</taxon>
        <taxon>Pseudomonadota</taxon>
        <taxon>Gammaproteobacteria</taxon>
        <taxon>Oceanospirillales</taxon>
        <taxon>Saccharospirillaceae</taxon>
        <taxon>Reinekea</taxon>
    </lineage>
</organism>
<dbReference type="RefSeq" id="WP_377363384.1">
    <property type="nucleotide sequence ID" value="NZ_JBHRYN010000035.1"/>
</dbReference>
<reference evidence="3" key="1">
    <citation type="journal article" date="2019" name="Int. J. Syst. Evol. Microbiol.">
        <title>The Global Catalogue of Microorganisms (GCM) 10K type strain sequencing project: providing services to taxonomists for standard genome sequencing and annotation.</title>
        <authorList>
            <consortium name="The Broad Institute Genomics Platform"/>
            <consortium name="The Broad Institute Genome Sequencing Center for Infectious Disease"/>
            <person name="Wu L."/>
            <person name="Ma J."/>
        </authorList>
    </citation>
    <scope>NUCLEOTIDE SEQUENCE [LARGE SCALE GENOMIC DNA]</scope>
    <source>
        <strain evidence="3">CECT 8288</strain>
    </source>
</reference>
<dbReference type="EMBL" id="JBHRYN010000035">
    <property type="protein sequence ID" value="MFC3702846.1"/>
    <property type="molecule type" value="Genomic_DNA"/>
</dbReference>
<keyword evidence="1" id="KW-1133">Transmembrane helix</keyword>
<evidence type="ECO:0000313" key="3">
    <source>
        <dbReference type="Proteomes" id="UP001595710"/>
    </source>
</evidence>
<sequence length="79" mass="8789">MSSTSHEKMAEMSTEKLYEFTTENDSSDRKWKAMHILEQRRMAPMIDAANRSAVAAKYSAIAAFTSASVAIIALLVTQF</sequence>